<dbReference type="Gene3D" id="1.10.238.10">
    <property type="entry name" value="EF-hand"/>
    <property type="match status" value="1"/>
</dbReference>
<dbReference type="OrthoDB" id="26525at2759"/>
<dbReference type="InterPro" id="IPR011992">
    <property type="entry name" value="EF-hand-dom_pair"/>
</dbReference>
<evidence type="ECO:0000256" key="1">
    <source>
        <dbReference type="SAM" id="MobiDB-lite"/>
    </source>
</evidence>
<evidence type="ECO:0000313" key="3">
    <source>
        <dbReference type="Proteomes" id="UP000515163"/>
    </source>
</evidence>
<feature type="region of interest" description="Disordered" evidence="1">
    <location>
        <begin position="547"/>
        <end position="598"/>
    </location>
</feature>
<dbReference type="AlphaFoldDB" id="A0A6P8IT16"/>
<organism evidence="3 4">
    <name type="scientific">Actinia tenebrosa</name>
    <name type="common">Australian red waratah sea anemone</name>
    <dbReference type="NCBI Taxonomy" id="6105"/>
    <lineage>
        <taxon>Eukaryota</taxon>
        <taxon>Metazoa</taxon>
        <taxon>Cnidaria</taxon>
        <taxon>Anthozoa</taxon>
        <taxon>Hexacorallia</taxon>
        <taxon>Actiniaria</taxon>
        <taxon>Actiniidae</taxon>
        <taxon>Actinia</taxon>
    </lineage>
</organism>
<evidence type="ECO:0000259" key="2">
    <source>
        <dbReference type="PROSITE" id="PS50222"/>
    </source>
</evidence>
<reference evidence="4" key="1">
    <citation type="submission" date="2025-08" db="UniProtKB">
        <authorList>
            <consortium name="RefSeq"/>
        </authorList>
    </citation>
    <scope>IDENTIFICATION</scope>
    <source>
        <tissue evidence="4">Tentacle</tissue>
    </source>
</reference>
<dbReference type="RefSeq" id="XP_031570129.1">
    <property type="nucleotide sequence ID" value="XM_031714269.1"/>
</dbReference>
<protein>
    <submittedName>
        <fullName evidence="4">Uncharacterized protein LOC116304522</fullName>
    </submittedName>
</protein>
<feature type="region of interest" description="Disordered" evidence="1">
    <location>
        <begin position="658"/>
        <end position="678"/>
    </location>
</feature>
<feature type="domain" description="EF-hand" evidence="2">
    <location>
        <begin position="277"/>
        <end position="312"/>
    </location>
</feature>
<feature type="region of interest" description="Disordered" evidence="1">
    <location>
        <begin position="695"/>
        <end position="724"/>
    </location>
</feature>
<dbReference type="GO" id="GO:0005509">
    <property type="term" value="F:calcium ion binding"/>
    <property type="evidence" value="ECO:0007669"/>
    <property type="project" value="InterPro"/>
</dbReference>
<keyword evidence="3" id="KW-1185">Reference proteome</keyword>
<feature type="compositionally biased region" description="Polar residues" evidence="1">
    <location>
        <begin position="667"/>
        <end position="678"/>
    </location>
</feature>
<proteinExistence type="predicted"/>
<dbReference type="PROSITE" id="PS50222">
    <property type="entry name" value="EF_HAND_2"/>
    <property type="match status" value="1"/>
</dbReference>
<dbReference type="GeneID" id="116304522"/>
<sequence>MDIFRDSLYGPDRLSSSNAIKDLLVKDHVLQKGEWDLEVTRLDPWNTTTSNNFKKPLPALNDTRRKVKSVDRDVSSISFGSSSNHKLPTTSKDFEKKWLDAPKKAQPDLGTSIPDFAKKYLVNKKIGNDGSIYDSSFNEAKKVDTSESTKERKYHTRDLRTTHFYMGDTRTYYDTETSNRFLPSKMSPDNPSSISTNTALETYRSNVFRNGDWNVSGHPIMPYSVTRNDFYIKPFSSGITDRARRLSLPRQASTKESKSKMSLGKRINKAITADMAGQKDKIQQIFAQYDTDRSGCITKEQLKVMITTYVLSVTEEEINDLITRSNSFKPGGEIDYSVLAEYIYNDPSHPYYHISTHFQLGDHHDEQKSVSHKDYVVARDSWQFKPLFALPPLSSQVIPETNKFSVQKSTKQSDFVYHASEGRAAAEAREREMKRKQNRLAKQSIELAANPSTAQAYRQASVFGKDFPSPPADFRPLTPRRAPLSEYRHLDTNGALIVPPTDPYISEKQEKFQNQDSLSVMLKEKNVECLERTGDNRTSHFILGADSEPKRSEQHHQFSKKAPLDSSVPAAGKKQTAEQDYSHVYPSESTERTVISKQSAVKDDVSTIQKRLKEMNKMRDPISLDMRKAFLEYDKGFTEQLALTRGTKPEMTSVMKTDYRPPEEKSYSSAQKGSINTTAKPFTSVDSHYFHYDHSKERTKRTTTGHDFSRPDRLGVEPRGLSVF</sequence>
<dbReference type="InterPro" id="IPR002048">
    <property type="entry name" value="EF_hand_dom"/>
</dbReference>
<gene>
    <name evidence="4" type="primary">LOC116304522</name>
</gene>
<evidence type="ECO:0000313" key="4">
    <source>
        <dbReference type="RefSeq" id="XP_031570129.1"/>
    </source>
</evidence>
<dbReference type="Proteomes" id="UP000515163">
    <property type="component" value="Unplaced"/>
</dbReference>
<dbReference type="SUPFAM" id="SSF47473">
    <property type="entry name" value="EF-hand"/>
    <property type="match status" value="1"/>
</dbReference>
<accession>A0A6P8IT16</accession>
<feature type="compositionally biased region" description="Basic and acidic residues" evidence="1">
    <location>
        <begin position="707"/>
        <end position="716"/>
    </location>
</feature>
<feature type="compositionally biased region" description="Basic and acidic residues" evidence="1">
    <location>
        <begin position="547"/>
        <end position="556"/>
    </location>
</feature>
<dbReference type="KEGG" id="aten:116304522"/>
<dbReference type="Pfam" id="PF13405">
    <property type="entry name" value="EF-hand_6"/>
    <property type="match status" value="1"/>
</dbReference>
<name>A0A6P8IT16_ACTTE</name>
<dbReference type="InParanoid" id="A0A6P8IT16"/>